<dbReference type="Proteomes" id="UP001165120">
    <property type="component" value="Unassembled WGS sequence"/>
</dbReference>
<gene>
    <name evidence="2" type="ORF">Cboi02_000375100</name>
</gene>
<dbReference type="EMBL" id="BSXN01001361">
    <property type="protein sequence ID" value="GME72771.1"/>
    <property type="molecule type" value="Genomic_DNA"/>
</dbReference>
<reference evidence="2" key="1">
    <citation type="submission" date="2023-04" db="EMBL/GenBank/DDBJ databases">
        <title>Candida boidinii NBRC 10035.</title>
        <authorList>
            <person name="Ichikawa N."/>
            <person name="Sato H."/>
            <person name="Tonouchi N."/>
        </authorList>
    </citation>
    <scope>NUCLEOTIDE SEQUENCE</scope>
    <source>
        <strain evidence="2">NBRC 10035</strain>
    </source>
</reference>
<name>A0A9W6T2U3_CANBO</name>
<feature type="compositionally biased region" description="Acidic residues" evidence="1">
    <location>
        <begin position="72"/>
        <end position="87"/>
    </location>
</feature>
<proteinExistence type="predicted"/>
<evidence type="ECO:0000313" key="2">
    <source>
        <dbReference type="EMBL" id="GME72771.1"/>
    </source>
</evidence>
<organism evidence="2 3">
    <name type="scientific">Candida boidinii</name>
    <name type="common">Yeast</name>
    <dbReference type="NCBI Taxonomy" id="5477"/>
    <lineage>
        <taxon>Eukaryota</taxon>
        <taxon>Fungi</taxon>
        <taxon>Dikarya</taxon>
        <taxon>Ascomycota</taxon>
        <taxon>Saccharomycotina</taxon>
        <taxon>Pichiomycetes</taxon>
        <taxon>Pichiales</taxon>
        <taxon>Pichiaceae</taxon>
        <taxon>Ogataea</taxon>
        <taxon>Ogataea/Candida clade</taxon>
    </lineage>
</organism>
<protein>
    <submittedName>
        <fullName evidence="2">Unnamed protein product</fullName>
    </submittedName>
</protein>
<feature type="region of interest" description="Disordered" evidence="1">
    <location>
        <begin position="72"/>
        <end position="91"/>
    </location>
</feature>
<keyword evidence="3" id="KW-1185">Reference proteome</keyword>
<dbReference type="AlphaFoldDB" id="A0A9W6T2U3"/>
<accession>A0A9W6T2U3</accession>
<evidence type="ECO:0000256" key="1">
    <source>
        <dbReference type="SAM" id="MobiDB-lite"/>
    </source>
</evidence>
<evidence type="ECO:0000313" key="3">
    <source>
        <dbReference type="Proteomes" id="UP001165120"/>
    </source>
</evidence>
<sequence>MTSDKIEYFYDKPIEFDNISTEIKEKLSKVPDYNLDYNIFILKGIRESRIKNCLDLKKLRLEVIESVNDVIEGEEQEKDDDNDDDATNNEINDMKIYKGNVNDIDDSLELTTAAKLQERLLELLIIERHKRDIKMLNELISAQRKKSDSASTVSPPDELVIKTIKLSDPHKYEIKSPIFKMFDKSLSESYIDIFRKFAILQNIEYEYEHYLDTNDEEFEILSDDKLLNEFLSNEDLFNFDLLKNITETTGSVNEHDGGISNQHDEERLKELKENSEKVLNLGKIIQIMLPEASKFLIGK</sequence>
<comment type="caution">
    <text evidence="2">The sequence shown here is derived from an EMBL/GenBank/DDBJ whole genome shotgun (WGS) entry which is preliminary data.</text>
</comment>